<dbReference type="PANTHER" id="PTHR43095:SF3">
    <property type="entry name" value="L-XYLULOSE_3-KETO-L-GULONATE KINASE"/>
    <property type="match status" value="1"/>
</dbReference>
<dbReference type="Pfam" id="PF02782">
    <property type="entry name" value="FGGY_C"/>
    <property type="match status" value="1"/>
</dbReference>
<dbReference type="Pfam" id="PF00370">
    <property type="entry name" value="FGGY_N"/>
    <property type="match status" value="1"/>
</dbReference>
<evidence type="ECO:0000313" key="7">
    <source>
        <dbReference type="Proteomes" id="UP000823786"/>
    </source>
</evidence>
<gene>
    <name evidence="6" type="ORF">J2Z75_004914</name>
</gene>
<dbReference type="EMBL" id="JAGGJV010000010">
    <property type="protein sequence ID" value="MBP1861385.1"/>
    <property type="molecule type" value="Genomic_DNA"/>
</dbReference>
<reference evidence="6 7" key="1">
    <citation type="submission" date="2021-03" db="EMBL/GenBank/DDBJ databases">
        <title>Genomic Encyclopedia of Type Strains, Phase IV (KMG-IV): sequencing the most valuable type-strain genomes for metagenomic binning, comparative biology and taxonomic classification.</title>
        <authorList>
            <person name="Goeker M."/>
        </authorList>
    </citation>
    <scope>NUCLEOTIDE SEQUENCE [LARGE SCALE GENOMIC DNA]</scope>
    <source>
        <strain evidence="6 7">DSM 26427</strain>
    </source>
</reference>
<feature type="domain" description="Carbohydrate kinase FGGY C-terminal" evidence="5">
    <location>
        <begin position="263"/>
        <end position="457"/>
    </location>
</feature>
<dbReference type="CDD" id="cd24121">
    <property type="entry name" value="ASKHA_NBD_FGGY_BaEryA-like"/>
    <property type="match status" value="1"/>
</dbReference>
<sequence length="525" mass="56159">MRDILIGIDAGTSVIKSVAFDLGGRQIAACAIPNSYESEGGKGVVQDLDRTWADAAKTLADLAGKVENLASRVAAISVTAQGDGTWLIDKNGDPVGKGWLWLDARAGETVERLRGDSGDVARFSHTGSGLAACQMGSQLRWILDNAPEMLDGATTGFHCKDWLYFKLTGQRATDPSEANFTFGNFRTRQYSEDVIDFLDLRKQRHLLPEIVDGAVTRHALSDSAAALTGLLAGTPVVLGYVDVVCTSLGAGLYEPGVDTGCSIVGSTGMHMRLATSPDHVQLNKDLTGYTMCLPMPGHYAQMQSNMAATLNIDWILALAGSVLKGMGIEKSKPELLSHVEDWLSEAKETSLLFHPYISEAGERGPFVDASARASFIGLDMNHGFADMVRAVFNGLAMASRDCYAEMGPLPSRVRLTGGAARSASLRRILGGALGCAVQTSEREEAGAAGTAMIAAVSLGIYGSMAECVKEWVTPYQRQAEPADTIMKARFDAAFPIYRQSRLALRPVWHALSHGAAPASEQERLK</sequence>
<keyword evidence="2 6" id="KW-0808">Transferase</keyword>
<dbReference type="InterPro" id="IPR043129">
    <property type="entry name" value="ATPase_NBD"/>
</dbReference>
<dbReference type="InterPro" id="IPR000577">
    <property type="entry name" value="Carb_kinase_FGGY"/>
</dbReference>
<proteinExistence type="inferred from homology"/>
<dbReference type="SUPFAM" id="SSF53067">
    <property type="entry name" value="Actin-like ATPase domain"/>
    <property type="match status" value="2"/>
</dbReference>
<keyword evidence="3 6" id="KW-0418">Kinase</keyword>
<evidence type="ECO:0000259" key="4">
    <source>
        <dbReference type="Pfam" id="PF00370"/>
    </source>
</evidence>
<comment type="similarity">
    <text evidence="1">Belongs to the FGGY kinase family.</text>
</comment>
<dbReference type="InterPro" id="IPR050406">
    <property type="entry name" value="FGGY_Carb_Kinase"/>
</dbReference>
<name>A0ABS4ETV0_9HYPH</name>
<evidence type="ECO:0000256" key="2">
    <source>
        <dbReference type="ARBA" id="ARBA00022679"/>
    </source>
</evidence>
<dbReference type="EC" id="2.7.1.27" evidence="6"/>
<feature type="domain" description="Carbohydrate kinase FGGY N-terminal" evidence="4">
    <location>
        <begin position="5"/>
        <end position="249"/>
    </location>
</feature>
<dbReference type="InterPro" id="IPR018485">
    <property type="entry name" value="FGGY_C"/>
</dbReference>
<dbReference type="Gene3D" id="3.30.420.40">
    <property type="match status" value="2"/>
</dbReference>
<evidence type="ECO:0000259" key="5">
    <source>
        <dbReference type="Pfam" id="PF02782"/>
    </source>
</evidence>
<dbReference type="Proteomes" id="UP000823786">
    <property type="component" value="Unassembled WGS sequence"/>
</dbReference>
<dbReference type="InterPro" id="IPR018484">
    <property type="entry name" value="FGGY_N"/>
</dbReference>
<protein>
    <submittedName>
        <fullName evidence="6">Erythritol kinase</fullName>
        <ecNumber evidence="6">2.7.1.27</ecNumber>
    </submittedName>
</protein>
<keyword evidence="7" id="KW-1185">Reference proteome</keyword>
<evidence type="ECO:0000256" key="1">
    <source>
        <dbReference type="ARBA" id="ARBA00009156"/>
    </source>
</evidence>
<evidence type="ECO:0000313" key="6">
    <source>
        <dbReference type="EMBL" id="MBP1861385.1"/>
    </source>
</evidence>
<accession>A0ABS4ETV0</accession>
<dbReference type="PANTHER" id="PTHR43095">
    <property type="entry name" value="SUGAR KINASE"/>
    <property type="match status" value="1"/>
</dbReference>
<dbReference type="PIRSF" id="PIRSF000538">
    <property type="entry name" value="GlpK"/>
    <property type="match status" value="1"/>
</dbReference>
<dbReference type="RefSeq" id="WP_209855560.1">
    <property type="nucleotide sequence ID" value="NZ_JAGGJV010000010.1"/>
</dbReference>
<organism evidence="6 7">
    <name type="scientific">Rhizobium herbae</name>
    <dbReference type="NCBI Taxonomy" id="508661"/>
    <lineage>
        <taxon>Bacteria</taxon>
        <taxon>Pseudomonadati</taxon>
        <taxon>Pseudomonadota</taxon>
        <taxon>Alphaproteobacteria</taxon>
        <taxon>Hyphomicrobiales</taxon>
        <taxon>Rhizobiaceae</taxon>
        <taxon>Rhizobium/Agrobacterium group</taxon>
        <taxon>Rhizobium</taxon>
    </lineage>
</organism>
<comment type="caution">
    <text evidence="6">The sequence shown here is derived from an EMBL/GenBank/DDBJ whole genome shotgun (WGS) entry which is preliminary data.</text>
</comment>
<dbReference type="GO" id="GO:0047878">
    <property type="term" value="F:erythritol kinase activity"/>
    <property type="evidence" value="ECO:0007669"/>
    <property type="project" value="UniProtKB-EC"/>
</dbReference>
<evidence type="ECO:0000256" key="3">
    <source>
        <dbReference type="ARBA" id="ARBA00022777"/>
    </source>
</evidence>